<keyword evidence="3" id="KW-1185">Reference proteome</keyword>
<evidence type="ECO:0000256" key="1">
    <source>
        <dbReference type="SAM" id="MobiDB-lite"/>
    </source>
</evidence>
<reference evidence="2 3" key="1">
    <citation type="journal article" date="2014" name="Genome Biol. Evol.">
        <title>Comparative genomics and transcriptomics analyses reveal divergent lifestyle features of nematode endoparasitic fungus Hirsutella minnesotensis.</title>
        <authorList>
            <person name="Lai Y."/>
            <person name="Liu K."/>
            <person name="Zhang X."/>
            <person name="Zhang X."/>
            <person name="Li K."/>
            <person name="Wang N."/>
            <person name="Shu C."/>
            <person name="Wu Y."/>
            <person name="Wang C."/>
            <person name="Bushley K.E."/>
            <person name="Xiang M."/>
            <person name="Liu X."/>
        </authorList>
    </citation>
    <scope>NUCLEOTIDE SEQUENCE [LARGE SCALE GENOMIC DNA]</scope>
    <source>
        <strain evidence="2 3">3608</strain>
    </source>
</reference>
<sequence>MARGECWLPPETAARLVPLDGGEGAAILRWGRTSCGAPRLPAKAEAKPIPFDGSEGPAALHVGFGRMSRGTSELLVGGGEGPPALHVGCDRMSRGASELLVVGGEGPAASTVGRGRISLGTRWLFPKTATALDPPSGGHPGGLPRPRLGGASLDASSCSLRGAPRPSAGAAVIGRNSGPVYGAARASGAGLALSPAPDWALPLAGFIAKPAYRSPRGPLVFLSRACPLRPRLLAVLLGSRRKSSILYESLYIFLVAL</sequence>
<accession>A0A0F7ZRN2</accession>
<dbReference type="EMBL" id="KQ030667">
    <property type="protein sequence ID" value="KJZ69908.1"/>
    <property type="molecule type" value="Genomic_DNA"/>
</dbReference>
<proteinExistence type="predicted"/>
<gene>
    <name evidence="2" type="ORF">HIM_10693</name>
</gene>
<dbReference type="OrthoDB" id="4930490at2759"/>
<evidence type="ECO:0000313" key="3">
    <source>
        <dbReference type="Proteomes" id="UP000054481"/>
    </source>
</evidence>
<dbReference type="AlphaFoldDB" id="A0A0F7ZRN2"/>
<dbReference type="Proteomes" id="UP000054481">
    <property type="component" value="Unassembled WGS sequence"/>
</dbReference>
<feature type="region of interest" description="Disordered" evidence="1">
    <location>
        <begin position="129"/>
        <end position="148"/>
    </location>
</feature>
<protein>
    <submittedName>
        <fullName evidence="2">Uncharacterized protein</fullName>
    </submittedName>
</protein>
<organism evidence="2 3">
    <name type="scientific">Hirsutella minnesotensis 3608</name>
    <dbReference type="NCBI Taxonomy" id="1043627"/>
    <lineage>
        <taxon>Eukaryota</taxon>
        <taxon>Fungi</taxon>
        <taxon>Dikarya</taxon>
        <taxon>Ascomycota</taxon>
        <taxon>Pezizomycotina</taxon>
        <taxon>Sordariomycetes</taxon>
        <taxon>Hypocreomycetidae</taxon>
        <taxon>Hypocreales</taxon>
        <taxon>Ophiocordycipitaceae</taxon>
        <taxon>Hirsutella</taxon>
    </lineage>
</organism>
<evidence type="ECO:0000313" key="2">
    <source>
        <dbReference type="EMBL" id="KJZ69908.1"/>
    </source>
</evidence>
<name>A0A0F7ZRN2_9HYPO</name>